<evidence type="ECO:0000256" key="3">
    <source>
        <dbReference type="HAMAP-Rule" id="MF_01929"/>
    </source>
</evidence>
<dbReference type="GO" id="GO:0034023">
    <property type="term" value="F:5-(carboxyamino)imidazole ribonucleotide mutase activity"/>
    <property type="evidence" value="ECO:0007669"/>
    <property type="project" value="UniProtKB-UniRule"/>
</dbReference>
<reference evidence="7" key="1">
    <citation type="submission" date="2020-10" db="EMBL/GenBank/DDBJ databases">
        <authorList>
            <person name="Gilroy R."/>
        </authorList>
    </citation>
    <scope>NUCLEOTIDE SEQUENCE</scope>
    <source>
        <strain evidence="7">ChiGjej2B2-12916</strain>
    </source>
</reference>
<comment type="similarity">
    <text evidence="3">Belongs to the AIR carboxylase family. Class I subfamily.</text>
</comment>
<dbReference type="SMART" id="SM01001">
    <property type="entry name" value="AIRC"/>
    <property type="match status" value="1"/>
</dbReference>
<dbReference type="Gene3D" id="3.40.50.1970">
    <property type="match status" value="1"/>
</dbReference>
<feature type="binding site" evidence="3 5">
    <location>
        <position position="11"/>
    </location>
    <ligand>
        <name>substrate</name>
    </ligand>
</feature>
<evidence type="ECO:0000313" key="8">
    <source>
        <dbReference type="Proteomes" id="UP000886879"/>
    </source>
</evidence>
<organism evidence="7 8">
    <name type="scientific">Candidatus Enterenecus faecium</name>
    <dbReference type="NCBI Taxonomy" id="2840780"/>
    <lineage>
        <taxon>Bacteria</taxon>
        <taxon>Bacillati</taxon>
        <taxon>Bacillota</taxon>
        <taxon>Clostridia</taxon>
        <taxon>Eubacteriales</taxon>
        <taxon>Candidatus Enterenecus</taxon>
    </lineage>
</organism>
<sequence>MSKKVAVIMGSDSDWPVVKGACQQLAHYGIPYEAHIMSAHRTPAQAAEFARSARQNGFGVIICAAGMAAHLAGAFAGNSTLPVIGIPLKGGAVDGLDALLATVQMPSGIPVATVALNGAKNAAVLAAQILAVTDDELASRLDADRDIMAAQIAAKEDKLQQELAEL</sequence>
<dbReference type="HAMAP" id="MF_01929">
    <property type="entry name" value="PurE_classI"/>
    <property type="match status" value="1"/>
</dbReference>
<dbReference type="AlphaFoldDB" id="A0A9D0YS69"/>
<dbReference type="GO" id="GO:0006189">
    <property type="term" value="P:'de novo' IMP biosynthetic process"/>
    <property type="evidence" value="ECO:0007669"/>
    <property type="project" value="UniProtKB-UniRule"/>
</dbReference>
<dbReference type="InterPro" id="IPR033747">
    <property type="entry name" value="PurE_ClassI"/>
</dbReference>
<evidence type="ECO:0000256" key="4">
    <source>
        <dbReference type="PIRNR" id="PIRNR001338"/>
    </source>
</evidence>
<feature type="binding site" evidence="3 5">
    <location>
        <position position="14"/>
    </location>
    <ligand>
        <name>substrate</name>
    </ligand>
</feature>
<keyword evidence="2 3" id="KW-0413">Isomerase</keyword>
<feature type="binding site" evidence="3 5">
    <location>
        <position position="41"/>
    </location>
    <ligand>
        <name>substrate</name>
    </ligand>
</feature>
<dbReference type="Pfam" id="PF00731">
    <property type="entry name" value="AIRC"/>
    <property type="match status" value="1"/>
</dbReference>
<evidence type="ECO:0000256" key="2">
    <source>
        <dbReference type="ARBA" id="ARBA00023235"/>
    </source>
</evidence>
<dbReference type="NCBIfam" id="TIGR01162">
    <property type="entry name" value="purE"/>
    <property type="match status" value="1"/>
</dbReference>
<comment type="caution">
    <text evidence="7">The sequence shown here is derived from an EMBL/GenBank/DDBJ whole genome shotgun (WGS) entry which is preliminary data.</text>
</comment>
<evidence type="ECO:0000256" key="1">
    <source>
        <dbReference type="ARBA" id="ARBA00022755"/>
    </source>
</evidence>
<evidence type="ECO:0000256" key="5">
    <source>
        <dbReference type="PIRSR" id="PIRSR001338-1"/>
    </source>
</evidence>
<dbReference type="PIRSF" id="PIRSF001338">
    <property type="entry name" value="AIR_carboxylase"/>
    <property type="match status" value="1"/>
</dbReference>
<reference evidence="7" key="2">
    <citation type="journal article" date="2021" name="PeerJ">
        <title>Extensive microbial diversity within the chicken gut microbiome revealed by metagenomics and culture.</title>
        <authorList>
            <person name="Gilroy R."/>
            <person name="Ravi A."/>
            <person name="Getino M."/>
            <person name="Pursley I."/>
            <person name="Horton D.L."/>
            <person name="Alikhan N.F."/>
            <person name="Baker D."/>
            <person name="Gharbi K."/>
            <person name="Hall N."/>
            <person name="Watson M."/>
            <person name="Adriaenssens E.M."/>
            <person name="Foster-Nyarko E."/>
            <person name="Jarju S."/>
            <person name="Secka A."/>
            <person name="Antonio M."/>
            <person name="Oren A."/>
            <person name="Chaudhuri R.R."/>
            <person name="La Ragione R."/>
            <person name="Hildebrand F."/>
            <person name="Pallen M.J."/>
        </authorList>
    </citation>
    <scope>NUCLEOTIDE SEQUENCE</scope>
    <source>
        <strain evidence="7">ChiGjej2B2-12916</strain>
    </source>
</reference>
<keyword evidence="1 3" id="KW-0658">Purine biosynthesis</keyword>
<dbReference type="InterPro" id="IPR024694">
    <property type="entry name" value="PurE_prokaryotes"/>
</dbReference>
<proteinExistence type="inferred from homology"/>
<dbReference type="GO" id="GO:0016829">
    <property type="term" value="F:lyase activity"/>
    <property type="evidence" value="ECO:0007669"/>
    <property type="project" value="UniProtKB-KW"/>
</dbReference>
<accession>A0A9D0YS69</accession>
<evidence type="ECO:0000259" key="6">
    <source>
        <dbReference type="SMART" id="SM01001"/>
    </source>
</evidence>
<gene>
    <name evidence="3 7" type="primary">purE</name>
    <name evidence="7" type="ORF">IAD31_04155</name>
</gene>
<feature type="domain" description="PurE" evidence="6">
    <location>
        <begin position="3"/>
        <end position="152"/>
    </location>
</feature>
<comment type="catalytic activity">
    <reaction evidence="3 4">
        <text>5-carboxyamino-1-(5-phospho-D-ribosyl)imidazole + H(+) = 5-amino-1-(5-phospho-D-ribosyl)imidazole-4-carboxylate</text>
        <dbReference type="Rhea" id="RHEA:13193"/>
        <dbReference type="ChEBI" id="CHEBI:15378"/>
        <dbReference type="ChEBI" id="CHEBI:58730"/>
        <dbReference type="ChEBI" id="CHEBI:77657"/>
        <dbReference type="EC" id="5.4.99.18"/>
    </reaction>
</comment>
<keyword evidence="7" id="KW-0456">Lyase</keyword>
<comment type="pathway">
    <text evidence="3 4">Purine metabolism; IMP biosynthesis via de novo pathway; 5-amino-1-(5-phospho-D-ribosyl)imidazole-4-carboxylate from 5-amino-1-(5-phospho-D-ribosyl)imidazole (N5-CAIR route): step 2/2.</text>
</comment>
<evidence type="ECO:0000313" key="7">
    <source>
        <dbReference type="EMBL" id="HIQ60774.1"/>
    </source>
</evidence>
<name>A0A9D0YS69_9FIRM</name>
<dbReference type="EC" id="5.4.99.18" evidence="3 4"/>
<dbReference type="Proteomes" id="UP000886879">
    <property type="component" value="Unassembled WGS sequence"/>
</dbReference>
<protein>
    <recommendedName>
        <fullName evidence="3 4">N5-carboxyaminoimidazole ribonucleotide mutase</fullName>
        <shortName evidence="3 4">N5-CAIR mutase</shortName>
        <ecNumber evidence="3 4">5.4.99.18</ecNumber>
    </recommendedName>
    <alternativeName>
        <fullName evidence="3">5-(carboxyamino)imidazole ribonucleotide mutase</fullName>
    </alternativeName>
</protein>
<comment type="function">
    <text evidence="3 4">Catalyzes the conversion of N5-carboxyaminoimidazole ribonucleotide (N5-CAIR) to 4-carboxy-5-aminoimidazole ribonucleotide (CAIR).</text>
</comment>
<dbReference type="PANTHER" id="PTHR23046:SF2">
    <property type="entry name" value="PHOSPHORIBOSYLAMINOIMIDAZOLE CARBOXYLASE"/>
    <property type="match status" value="1"/>
</dbReference>
<dbReference type="SUPFAM" id="SSF52255">
    <property type="entry name" value="N5-CAIR mutase (phosphoribosylaminoimidazole carboxylase, PurE)"/>
    <property type="match status" value="1"/>
</dbReference>
<dbReference type="PANTHER" id="PTHR23046">
    <property type="entry name" value="PHOSPHORIBOSYLAMINOIMIDAZOLE CARBOXYLASE CATALYTIC SUBUNIT"/>
    <property type="match status" value="1"/>
</dbReference>
<dbReference type="EMBL" id="DVFO01000039">
    <property type="protein sequence ID" value="HIQ60774.1"/>
    <property type="molecule type" value="Genomic_DNA"/>
</dbReference>
<dbReference type="InterPro" id="IPR000031">
    <property type="entry name" value="PurE_dom"/>
</dbReference>